<name>A0A1G1WZ48_9BACT</name>
<feature type="transmembrane region" description="Helical" evidence="1">
    <location>
        <begin position="12"/>
        <end position="36"/>
    </location>
</feature>
<keyword evidence="1" id="KW-0472">Membrane</keyword>
<dbReference type="AlphaFoldDB" id="A0A1G1WZ48"/>
<evidence type="ECO:0000256" key="1">
    <source>
        <dbReference type="SAM" id="Phobius"/>
    </source>
</evidence>
<sequence length="110" mass="11734">MEKLLKGEASPALVGLAQSLAVTIYCAAVGGFIFFVGENDFQPGFIGVFLMLVLLVFSAAITGLLVFGLPAYLALKNKMVEAIAILGYTLLFCFIIILIIIIVLFSTVLS</sequence>
<protein>
    <submittedName>
        <fullName evidence="2">Uncharacterized protein</fullName>
    </submittedName>
</protein>
<comment type="caution">
    <text evidence="2">The sequence shown here is derived from an EMBL/GenBank/DDBJ whole genome shotgun (WGS) entry which is preliminary data.</text>
</comment>
<organism evidence="2 3">
    <name type="scientific">Candidatus Woykebacteria bacterium RIFCSPLOWO2_01_FULL_41_12</name>
    <dbReference type="NCBI Taxonomy" id="1802604"/>
    <lineage>
        <taxon>Bacteria</taxon>
        <taxon>Candidatus Woykeibacteriota</taxon>
    </lineage>
</organism>
<dbReference type="EMBL" id="MHDA01000013">
    <property type="protein sequence ID" value="OGY32610.1"/>
    <property type="molecule type" value="Genomic_DNA"/>
</dbReference>
<feature type="transmembrane region" description="Helical" evidence="1">
    <location>
        <begin position="48"/>
        <end position="73"/>
    </location>
</feature>
<keyword evidence="1" id="KW-1133">Transmembrane helix</keyword>
<proteinExistence type="predicted"/>
<reference evidence="2 3" key="1">
    <citation type="journal article" date="2016" name="Nat. Commun.">
        <title>Thousands of microbial genomes shed light on interconnected biogeochemical processes in an aquifer system.</title>
        <authorList>
            <person name="Anantharaman K."/>
            <person name="Brown C.T."/>
            <person name="Hug L.A."/>
            <person name="Sharon I."/>
            <person name="Castelle C.J."/>
            <person name="Probst A.J."/>
            <person name="Thomas B.C."/>
            <person name="Singh A."/>
            <person name="Wilkins M.J."/>
            <person name="Karaoz U."/>
            <person name="Brodie E.L."/>
            <person name="Williams K.H."/>
            <person name="Hubbard S.S."/>
            <person name="Banfield J.F."/>
        </authorList>
    </citation>
    <scope>NUCLEOTIDE SEQUENCE [LARGE SCALE GENOMIC DNA]</scope>
</reference>
<feature type="transmembrane region" description="Helical" evidence="1">
    <location>
        <begin position="85"/>
        <end position="109"/>
    </location>
</feature>
<keyword evidence="1" id="KW-0812">Transmembrane</keyword>
<gene>
    <name evidence="2" type="ORF">A3A57_01230</name>
</gene>
<dbReference type="Proteomes" id="UP000179279">
    <property type="component" value="Unassembled WGS sequence"/>
</dbReference>
<evidence type="ECO:0000313" key="3">
    <source>
        <dbReference type="Proteomes" id="UP000179279"/>
    </source>
</evidence>
<accession>A0A1G1WZ48</accession>
<evidence type="ECO:0000313" key="2">
    <source>
        <dbReference type="EMBL" id="OGY32610.1"/>
    </source>
</evidence>